<dbReference type="Proteomes" id="UP001458415">
    <property type="component" value="Unassembled WGS sequence"/>
</dbReference>
<evidence type="ECO:0000313" key="1">
    <source>
        <dbReference type="EMBL" id="MER6976009.1"/>
    </source>
</evidence>
<reference evidence="1 2" key="1">
    <citation type="submission" date="2024-06" db="EMBL/GenBank/DDBJ databases">
        <title>The Natural Products Discovery Center: Release of the First 8490 Sequenced Strains for Exploring Actinobacteria Biosynthetic Diversity.</title>
        <authorList>
            <person name="Kalkreuter E."/>
            <person name="Kautsar S.A."/>
            <person name="Yang D."/>
            <person name="Bader C.D."/>
            <person name="Teijaro C.N."/>
            <person name="Fluegel L."/>
            <person name="Davis C.M."/>
            <person name="Simpson J.R."/>
            <person name="Lauterbach L."/>
            <person name="Steele A.D."/>
            <person name="Gui C."/>
            <person name="Meng S."/>
            <person name="Li G."/>
            <person name="Viehrig K."/>
            <person name="Ye F."/>
            <person name="Su P."/>
            <person name="Kiefer A.F."/>
            <person name="Nichols A."/>
            <person name="Cepeda A.J."/>
            <person name="Yan W."/>
            <person name="Fan B."/>
            <person name="Jiang Y."/>
            <person name="Adhikari A."/>
            <person name="Zheng C.-J."/>
            <person name="Schuster L."/>
            <person name="Cowan T.M."/>
            <person name="Smanski M.J."/>
            <person name="Chevrette M.G."/>
            <person name="De Carvalho L.P.S."/>
            <person name="Shen B."/>
        </authorList>
    </citation>
    <scope>NUCLEOTIDE SEQUENCE [LARGE SCALE GENOMIC DNA]</scope>
    <source>
        <strain evidence="1 2">NPDC000634</strain>
    </source>
</reference>
<accession>A0ABV1VVN4</accession>
<sequence>MSPAPRPLRAGERFGRLTVTKDRQPGETFVEVRCDCGTEKSVRFLDLGRYTKSCGCLRTELLVERSTRHGHAGTSLYMTWEDMVARCTRPSHKKWADYGGRGITVCDRWRDFANFLADMGERPPGLELDRIDNNRGYEPNNCRWTDRSTQMKNRRDAAYAGTVRDELTGRFLPKGDH</sequence>
<comment type="caution">
    <text evidence="1">The sequence shown here is derived from an EMBL/GenBank/DDBJ whole genome shotgun (WGS) entry which is preliminary data.</text>
</comment>
<gene>
    <name evidence="1" type="ORF">ABT317_02875</name>
</gene>
<proteinExistence type="predicted"/>
<evidence type="ECO:0000313" key="2">
    <source>
        <dbReference type="Proteomes" id="UP001458415"/>
    </source>
</evidence>
<protein>
    <recommendedName>
        <fullName evidence="3">HNH endonuclease</fullName>
    </recommendedName>
</protein>
<keyword evidence="2" id="KW-1185">Reference proteome</keyword>
<evidence type="ECO:0008006" key="3">
    <source>
        <dbReference type="Google" id="ProtNLM"/>
    </source>
</evidence>
<dbReference type="EMBL" id="JBEPCU010000019">
    <property type="protein sequence ID" value="MER6976009.1"/>
    <property type="molecule type" value="Genomic_DNA"/>
</dbReference>
<dbReference type="RefSeq" id="WP_086727021.1">
    <property type="nucleotide sequence ID" value="NZ_MUBM01000165.1"/>
</dbReference>
<name>A0ABV1VVN4_9ACTN</name>
<organism evidence="1 2">
    <name type="scientific">Streptomyces carpinensis</name>
    <dbReference type="NCBI Taxonomy" id="66369"/>
    <lineage>
        <taxon>Bacteria</taxon>
        <taxon>Bacillati</taxon>
        <taxon>Actinomycetota</taxon>
        <taxon>Actinomycetes</taxon>
        <taxon>Kitasatosporales</taxon>
        <taxon>Streptomycetaceae</taxon>
        <taxon>Streptomyces</taxon>
    </lineage>
</organism>